<accession>A0ABQ2DGX5</accession>
<proteinExistence type="predicted"/>
<feature type="compositionally biased region" description="Basic and acidic residues" evidence="1">
    <location>
        <begin position="7"/>
        <end position="16"/>
    </location>
</feature>
<feature type="region of interest" description="Disordered" evidence="1">
    <location>
        <begin position="1"/>
        <end position="35"/>
    </location>
</feature>
<comment type="caution">
    <text evidence="2">The sequence shown here is derived from an EMBL/GenBank/DDBJ whole genome shotgun (WGS) entry which is preliminary data.</text>
</comment>
<organism evidence="2 3">
    <name type="scientific">Glutamicibacter ardleyensis</name>
    <dbReference type="NCBI Taxonomy" id="225894"/>
    <lineage>
        <taxon>Bacteria</taxon>
        <taxon>Bacillati</taxon>
        <taxon>Actinomycetota</taxon>
        <taxon>Actinomycetes</taxon>
        <taxon>Micrococcales</taxon>
        <taxon>Micrococcaceae</taxon>
        <taxon>Glutamicibacter</taxon>
    </lineage>
</organism>
<feature type="compositionally biased region" description="Basic and acidic residues" evidence="1">
    <location>
        <begin position="23"/>
        <end position="35"/>
    </location>
</feature>
<evidence type="ECO:0000256" key="1">
    <source>
        <dbReference type="SAM" id="MobiDB-lite"/>
    </source>
</evidence>
<dbReference type="Proteomes" id="UP000606115">
    <property type="component" value="Unassembled WGS sequence"/>
</dbReference>
<keyword evidence="3" id="KW-1185">Reference proteome</keyword>
<name>A0ABQ2DGX5_9MICC</name>
<gene>
    <name evidence="2" type="ORF">GCM10007173_15060</name>
</gene>
<evidence type="ECO:0000313" key="3">
    <source>
        <dbReference type="Proteomes" id="UP000606115"/>
    </source>
</evidence>
<dbReference type="GeneID" id="303303871"/>
<reference evidence="3" key="1">
    <citation type="journal article" date="2019" name="Int. J. Syst. Evol. Microbiol.">
        <title>The Global Catalogue of Microorganisms (GCM) 10K type strain sequencing project: providing services to taxonomists for standard genome sequencing and annotation.</title>
        <authorList>
            <consortium name="The Broad Institute Genomics Platform"/>
            <consortium name="The Broad Institute Genome Sequencing Center for Infectious Disease"/>
            <person name="Wu L."/>
            <person name="Ma J."/>
        </authorList>
    </citation>
    <scope>NUCLEOTIDE SEQUENCE [LARGE SCALE GENOMIC DNA]</scope>
    <source>
        <strain evidence="3">CGMCC 1.3685</strain>
    </source>
</reference>
<protein>
    <submittedName>
        <fullName evidence="2">Uncharacterized protein</fullName>
    </submittedName>
</protein>
<evidence type="ECO:0000313" key="2">
    <source>
        <dbReference type="EMBL" id="GGJ57193.1"/>
    </source>
</evidence>
<dbReference type="EMBL" id="BMKX01000002">
    <property type="protein sequence ID" value="GGJ57193.1"/>
    <property type="molecule type" value="Genomic_DNA"/>
</dbReference>
<sequence>MGNTDWKLGEGYENKPRPIVKLQDGKSVSKDDEKLSPSYKLGDVVYSDLNDDGVEDAAATLEYSDGNAYATFMYLWLADAQKPKQLLEPIAVERSCGDSVNKVTAVPGGIKIMETRRTMFDTDRSCAQGGTWKETRTISVEQIGKNKTWLPVQTAPKRGYGGICNEAIPGDILPFDEPYYLAPNKATKQEFAAHDQIRGISIAGNGMSTTEDSEPEGWKLYNVVEKDDSVERCIWLPVT</sequence>
<dbReference type="RefSeq" id="WP_188684793.1">
    <property type="nucleotide sequence ID" value="NZ_BMKX01000002.1"/>
</dbReference>